<dbReference type="InterPro" id="IPR045738">
    <property type="entry name" value="DUF6088"/>
</dbReference>
<accession>A0A1I6MHT5</accession>
<evidence type="ECO:0000313" key="2">
    <source>
        <dbReference type="Proteomes" id="UP000199024"/>
    </source>
</evidence>
<dbReference type="Proteomes" id="UP000199024">
    <property type="component" value="Unassembled WGS sequence"/>
</dbReference>
<gene>
    <name evidence="1" type="ORF">SAMN05421771_2667</name>
</gene>
<keyword evidence="2" id="KW-1185">Reference proteome</keyword>
<name>A0A1I6MHT5_9BACT</name>
<dbReference type="AlphaFoldDB" id="A0A1I6MHT5"/>
<protein>
    <submittedName>
        <fullName evidence="1">Transcriptional regulator, AbiEi antitoxin, Type IV TA system</fullName>
    </submittedName>
</protein>
<proteinExistence type="predicted"/>
<dbReference type="RefSeq" id="WP_089841906.1">
    <property type="nucleotide sequence ID" value="NZ_FOZL01000001.1"/>
</dbReference>
<dbReference type="OrthoDB" id="583588at2"/>
<evidence type="ECO:0000313" key="1">
    <source>
        <dbReference type="EMBL" id="SFS15213.1"/>
    </source>
</evidence>
<sequence>MERLTEAILERTSALPEGAPVSAKMLLHLGTRPAVDQSLSRLARRGKLLRAGRGMYISPVTSRFGTHAPSAHRLIAELSAQRGEDIVPSGAASANALGLTTQVPTQMIYWTSGRSRKLNLGKLAIELVHVPSWQLAFAKERAGEIVRALAWAGPERVHAVLKEIEGKVPRTEIRKVAQQVSRFPSWMASALSRSAVDA</sequence>
<dbReference type="Pfam" id="PF19570">
    <property type="entry name" value="DUF6088"/>
    <property type="match status" value="1"/>
</dbReference>
<dbReference type="EMBL" id="FOZL01000001">
    <property type="protein sequence ID" value="SFS15213.1"/>
    <property type="molecule type" value="Genomic_DNA"/>
</dbReference>
<dbReference type="STRING" id="474950.SAMN05421771_2667"/>
<reference evidence="1 2" key="1">
    <citation type="submission" date="2016-10" db="EMBL/GenBank/DDBJ databases">
        <authorList>
            <person name="de Groot N.N."/>
        </authorList>
    </citation>
    <scope>NUCLEOTIDE SEQUENCE [LARGE SCALE GENOMIC DNA]</scope>
    <source>
        <strain evidence="1 2">DSM 21001</strain>
    </source>
</reference>
<organism evidence="1 2">
    <name type="scientific">Granulicella pectinivorans</name>
    <dbReference type="NCBI Taxonomy" id="474950"/>
    <lineage>
        <taxon>Bacteria</taxon>
        <taxon>Pseudomonadati</taxon>
        <taxon>Acidobacteriota</taxon>
        <taxon>Terriglobia</taxon>
        <taxon>Terriglobales</taxon>
        <taxon>Acidobacteriaceae</taxon>
        <taxon>Granulicella</taxon>
    </lineage>
</organism>